<organism evidence="2 3">
    <name type="scientific">Phyllosticta citribraziliensis</name>
    <dbReference type="NCBI Taxonomy" id="989973"/>
    <lineage>
        <taxon>Eukaryota</taxon>
        <taxon>Fungi</taxon>
        <taxon>Dikarya</taxon>
        <taxon>Ascomycota</taxon>
        <taxon>Pezizomycotina</taxon>
        <taxon>Dothideomycetes</taxon>
        <taxon>Dothideomycetes incertae sedis</taxon>
        <taxon>Botryosphaeriales</taxon>
        <taxon>Phyllostictaceae</taxon>
        <taxon>Phyllosticta</taxon>
    </lineage>
</organism>
<dbReference type="RefSeq" id="XP_066650213.1">
    <property type="nucleotide sequence ID" value="XM_066794155.1"/>
</dbReference>
<reference evidence="2 3" key="1">
    <citation type="submission" date="2024-04" db="EMBL/GenBank/DDBJ databases">
        <title>Phyllosticta paracitricarpa is synonymous to the EU quarantine fungus P. citricarpa based on phylogenomic analyses.</title>
        <authorList>
            <consortium name="Lawrence Berkeley National Laboratory"/>
            <person name="Van ingen-buijs V.A."/>
            <person name="Van westerhoven A.C."/>
            <person name="Haridas S."/>
            <person name="Skiadas P."/>
            <person name="Martin F."/>
            <person name="Groenewald J.Z."/>
            <person name="Crous P.W."/>
            <person name="Seidl M.F."/>
        </authorList>
    </citation>
    <scope>NUCLEOTIDE SEQUENCE [LARGE SCALE GENOMIC DNA]</scope>
    <source>
        <strain evidence="2 3">CPC 17464</strain>
    </source>
</reference>
<dbReference type="EMBL" id="JBBPEH010000015">
    <property type="protein sequence ID" value="KAK7529847.1"/>
    <property type="molecule type" value="Genomic_DNA"/>
</dbReference>
<gene>
    <name evidence="2" type="ORF">J3D65DRAFT_159964</name>
</gene>
<comment type="caution">
    <text evidence="2">The sequence shown here is derived from an EMBL/GenBank/DDBJ whole genome shotgun (WGS) entry which is preliminary data.</text>
</comment>
<keyword evidence="3" id="KW-1185">Reference proteome</keyword>
<proteinExistence type="predicted"/>
<protein>
    <submittedName>
        <fullName evidence="2">Uncharacterized protein</fullName>
    </submittedName>
</protein>
<evidence type="ECO:0000313" key="2">
    <source>
        <dbReference type="EMBL" id="KAK7529847.1"/>
    </source>
</evidence>
<name>A0ABR1L843_9PEZI</name>
<evidence type="ECO:0000256" key="1">
    <source>
        <dbReference type="SAM" id="MobiDB-lite"/>
    </source>
</evidence>
<feature type="region of interest" description="Disordered" evidence="1">
    <location>
        <begin position="30"/>
        <end position="63"/>
    </location>
</feature>
<dbReference type="Proteomes" id="UP001360953">
    <property type="component" value="Unassembled WGS sequence"/>
</dbReference>
<sequence>MFFTNFFSFSNFLQRRRPFVPPPSSARHNLFRSAHGSDPAPGVPYSESYPGRQSYDSTDKRRVDRVQPITSDVPDTIGARPRASPPREVALSARLPACDVRLCRTSHTNAPDSRFCLRLFGDVVRCKLWGPGQADHGQGLPSSSAVCAWPTPEGALVILQLDPRSGRVSRLVDGVALQVPPQRRPVPCYQPIKEREGGFPDVAVGSWRRHDGRTHGEMRYCTA</sequence>
<dbReference type="GeneID" id="92027061"/>
<evidence type="ECO:0000313" key="3">
    <source>
        <dbReference type="Proteomes" id="UP001360953"/>
    </source>
</evidence>
<accession>A0ABR1L843</accession>